<dbReference type="NCBIfam" id="TIGR00045">
    <property type="entry name" value="glycerate kinase"/>
    <property type="match status" value="1"/>
</dbReference>
<dbReference type="Gene3D" id="3.40.50.10350">
    <property type="entry name" value="Glycerate kinase, domain 1"/>
    <property type="match status" value="1"/>
</dbReference>
<sequence length="361" mass="35875">MRVLVAPDSFKGSASAVQVAGWIRQGWLDARPEDTVVVLPLADGGEGTIDAIRGATTESSIQQATVDGPGGLGPAPWLLLQDGTAVVELAACCGLPMWPAPDPLGAHTYALGQVLRAAAATPEVRRLVVALGGSASTDGGSGALQALGARITSADGRPLPLGGGALEHVAAVDLTPLVAPPSGGVDLLVDVDAPLLGPHGAAAQFGPQKGAAPADVQLLDQALARFADVIGADGASAGAGAAGGTAYGLSTAWGARLQPGSSTVADLVGFGDAVERADLVITGEGCLDEQSLRGKVVGYVAEQAGNAGKDVWACVGRADARPTALARICELVELADSPAGALAQPQVWLRQAGRQLAGAVQ</sequence>
<dbReference type="GO" id="GO:0031388">
    <property type="term" value="P:organic acid phosphorylation"/>
    <property type="evidence" value="ECO:0007669"/>
    <property type="project" value="UniProtKB-UniRule"/>
</dbReference>
<protein>
    <submittedName>
        <fullName evidence="5">Glycerate kinase</fullName>
    </submittedName>
</protein>
<name>A0A563DVW4_9MICO</name>
<evidence type="ECO:0000256" key="1">
    <source>
        <dbReference type="ARBA" id="ARBA00006284"/>
    </source>
</evidence>
<dbReference type="EMBL" id="VCQV01000031">
    <property type="protein sequence ID" value="TWP34121.1"/>
    <property type="molecule type" value="Genomic_DNA"/>
</dbReference>
<organism evidence="5 6">
    <name type="scientific">Leekyejoonella antrihumi</name>
    <dbReference type="NCBI Taxonomy" id="1660198"/>
    <lineage>
        <taxon>Bacteria</taxon>
        <taxon>Bacillati</taxon>
        <taxon>Actinomycetota</taxon>
        <taxon>Actinomycetes</taxon>
        <taxon>Micrococcales</taxon>
        <taxon>Dermacoccaceae</taxon>
        <taxon>Leekyejoonella</taxon>
    </lineage>
</organism>
<dbReference type="InterPro" id="IPR036129">
    <property type="entry name" value="Glycerate_kinase_sf"/>
</dbReference>
<proteinExistence type="inferred from homology"/>
<dbReference type="Pfam" id="PF02595">
    <property type="entry name" value="Gly_kinase"/>
    <property type="match status" value="1"/>
</dbReference>
<dbReference type="SUPFAM" id="SSF110738">
    <property type="entry name" value="Glycerate kinase I"/>
    <property type="match status" value="1"/>
</dbReference>
<accession>A0A563DVW4</accession>
<evidence type="ECO:0000256" key="4">
    <source>
        <dbReference type="PIRNR" id="PIRNR006078"/>
    </source>
</evidence>
<evidence type="ECO:0000313" key="5">
    <source>
        <dbReference type="EMBL" id="TWP34121.1"/>
    </source>
</evidence>
<dbReference type="InterPro" id="IPR004381">
    <property type="entry name" value="Glycerate_kinase"/>
</dbReference>
<dbReference type="GO" id="GO:0008887">
    <property type="term" value="F:glycerate kinase activity"/>
    <property type="evidence" value="ECO:0007669"/>
    <property type="project" value="UniProtKB-UniRule"/>
</dbReference>
<comment type="similarity">
    <text evidence="1 4">Belongs to the glycerate kinase type-1 family.</text>
</comment>
<dbReference type="PIRSF" id="PIRSF006078">
    <property type="entry name" value="GlxK"/>
    <property type="match status" value="1"/>
</dbReference>
<dbReference type="OrthoDB" id="9774290at2"/>
<gene>
    <name evidence="5" type="ORF">FGL98_18625</name>
</gene>
<dbReference type="PANTHER" id="PTHR21599">
    <property type="entry name" value="GLYCERATE KINASE"/>
    <property type="match status" value="1"/>
</dbReference>
<dbReference type="RefSeq" id="WP_146319263.1">
    <property type="nucleotide sequence ID" value="NZ_VCQV01000031.1"/>
</dbReference>
<dbReference type="InterPro" id="IPR018193">
    <property type="entry name" value="Glyc_kinase_flavodox-like_fold"/>
</dbReference>
<comment type="caution">
    <text evidence="5">The sequence shown here is derived from an EMBL/GenBank/DDBJ whole genome shotgun (WGS) entry which is preliminary data.</text>
</comment>
<dbReference type="Gene3D" id="3.90.1510.10">
    <property type="entry name" value="Glycerate kinase, domain 2"/>
    <property type="match status" value="1"/>
</dbReference>
<reference evidence="5 6" key="2">
    <citation type="submission" date="2019-08" db="EMBL/GenBank/DDBJ databases">
        <title>Jejuicoccus antrihumi gen. nov., sp. nov., a new member of the family Dermacoccaceae isolated from a cave.</title>
        <authorList>
            <person name="Schumann P."/>
            <person name="Kim I.S."/>
        </authorList>
    </citation>
    <scope>NUCLEOTIDE SEQUENCE [LARGE SCALE GENOMIC DNA]</scope>
    <source>
        <strain evidence="5 6">C5-26</strain>
    </source>
</reference>
<dbReference type="AlphaFoldDB" id="A0A563DVW4"/>
<dbReference type="PANTHER" id="PTHR21599:SF0">
    <property type="entry name" value="GLYCERATE KINASE"/>
    <property type="match status" value="1"/>
</dbReference>
<evidence type="ECO:0000313" key="6">
    <source>
        <dbReference type="Proteomes" id="UP000320244"/>
    </source>
</evidence>
<keyword evidence="2 4" id="KW-0808">Transferase</keyword>
<evidence type="ECO:0000256" key="3">
    <source>
        <dbReference type="ARBA" id="ARBA00022777"/>
    </source>
</evidence>
<dbReference type="Proteomes" id="UP000320244">
    <property type="component" value="Unassembled WGS sequence"/>
</dbReference>
<keyword evidence="3 4" id="KW-0418">Kinase</keyword>
<reference evidence="5 6" key="1">
    <citation type="submission" date="2019-05" db="EMBL/GenBank/DDBJ databases">
        <authorList>
            <person name="Lee S.D."/>
        </authorList>
    </citation>
    <scope>NUCLEOTIDE SEQUENCE [LARGE SCALE GENOMIC DNA]</scope>
    <source>
        <strain evidence="5 6">C5-26</strain>
    </source>
</reference>
<evidence type="ECO:0000256" key="2">
    <source>
        <dbReference type="ARBA" id="ARBA00022679"/>
    </source>
</evidence>
<keyword evidence="6" id="KW-1185">Reference proteome</keyword>
<dbReference type="InterPro" id="IPR018197">
    <property type="entry name" value="Glycerate_kinase_RE-like"/>
</dbReference>